<feature type="domain" description="Anoctamin transmembrane" evidence="7">
    <location>
        <begin position="239"/>
        <end position="711"/>
    </location>
</feature>
<feature type="non-terminal residue" evidence="8">
    <location>
        <position position="1"/>
    </location>
</feature>
<feature type="transmembrane region" description="Helical" evidence="6">
    <location>
        <begin position="299"/>
        <end position="318"/>
    </location>
</feature>
<evidence type="ECO:0000256" key="4">
    <source>
        <dbReference type="ARBA" id="ARBA00022989"/>
    </source>
</evidence>
<name>A0A0X3PZV0_SCHSO</name>
<dbReference type="InterPro" id="IPR049452">
    <property type="entry name" value="Anoctamin_TM"/>
</dbReference>
<comment type="caution">
    <text evidence="6">Lacks conserved residue(s) required for the propagation of feature annotation.</text>
</comment>
<reference evidence="8" key="1">
    <citation type="submission" date="2016-01" db="EMBL/GenBank/DDBJ databases">
        <title>Reference transcriptome for the parasite Schistocephalus solidus: insights into the molecular evolution of parasitism.</title>
        <authorList>
            <person name="Hebert F.O."/>
            <person name="Grambauer S."/>
            <person name="Barber I."/>
            <person name="Landry C.R."/>
            <person name="Aubin-Horth N."/>
        </authorList>
    </citation>
    <scope>NUCLEOTIDE SEQUENCE</scope>
</reference>
<evidence type="ECO:0000256" key="1">
    <source>
        <dbReference type="ARBA" id="ARBA00004141"/>
    </source>
</evidence>
<dbReference type="GO" id="GO:0005254">
    <property type="term" value="F:chloride channel activity"/>
    <property type="evidence" value="ECO:0007669"/>
    <property type="project" value="TreeGrafter"/>
</dbReference>
<sequence>VRTVKRSLPHSLYACMKRRTALATMSRESSLFYMTVCACTSSDVRHKSRHNQLVAQKLASLLSSVGKLSDHSKLIVTPCCPSGTTHTDHTKHFIALEAPKHLLRHYMGIVNHYFSDLFTEGESSDPSLNPDILSPGQRSWLGSLAVRMLHLSEDQLSELRTLKSCKTYESNEDVHENQNKRAATPHKSLITGEDTALFCLRSEGLTKELTPLHDVSARAEVWRHFSAWHSPFPAVEWLRWYFGDGLGYYFAWLRYYCLALLLLAGLGLTAWLSSTIAYLFSAVKDEEYLAPSEGAGPHISTSSILYGLITVVWAIAFTKICRRQQSQLAEVWISPALTGAADLPWIHNSYDSRPQFRGTPRVSPITGQWELHFPTSERRIRYLISGSVTFLCVLFAIFINVLLMNLEGFVKADRSPYLYFYFISCWTEPGCIFDPVGGSLNFIPSILHPLLVNIMNQVVFRQIAEYLTETENHKTQASWDHSLIVKRFMFEAIDAYACPAYLGFILVDWAALRSMLVTTFATDSVRRLVAECLVPWISFRFRSYKDIKVAARRKKSEVEKMADAGDQEAVSASPLSPALHAAQFGVSYEPFDDYLEMVLEHGYLVLFAVAVPPYLATMACLCAWVEAYFDSFKLLQIFRRPLPELLQRGQDIWLLLLSIQAWLGLFANVALLACGTDWSLSNLVSLEHALIGIGLFIELFFSNIPKKAKESYQARAYHEFRRVTASLRLSSPPTDGSLSNSAS</sequence>
<feature type="transmembrane region" description="Helical" evidence="6">
    <location>
        <begin position="679"/>
        <end position="701"/>
    </location>
</feature>
<evidence type="ECO:0000256" key="3">
    <source>
        <dbReference type="ARBA" id="ARBA00022692"/>
    </source>
</evidence>
<proteinExistence type="inferred from homology"/>
<gene>
    <name evidence="8" type="primary">ANO10</name>
    <name evidence="8" type="ORF">TR126942</name>
</gene>
<keyword evidence="3 6" id="KW-0812">Transmembrane</keyword>
<dbReference type="Pfam" id="PF04547">
    <property type="entry name" value="Anoctamin"/>
    <property type="match status" value="1"/>
</dbReference>
<evidence type="ECO:0000256" key="5">
    <source>
        <dbReference type="ARBA" id="ARBA00023136"/>
    </source>
</evidence>
<evidence type="ECO:0000256" key="6">
    <source>
        <dbReference type="RuleBase" id="RU280814"/>
    </source>
</evidence>
<dbReference type="PANTHER" id="PTHR12308">
    <property type="entry name" value="ANOCTAMIN"/>
    <property type="match status" value="1"/>
</dbReference>
<comment type="subcellular location">
    <subcellularLocation>
        <location evidence="1 6">Membrane</location>
        <topology evidence="1 6">Multi-pass membrane protein</topology>
    </subcellularLocation>
</comment>
<protein>
    <recommendedName>
        <fullName evidence="6">Anoctamin</fullName>
    </recommendedName>
</protein>
<accession>A0A0X3PZV0</accession>
<evidence type="ECO:0000259" key="7">
    <source>
        <dbReference type="Pfam" id="PF04547"/>
    </source>
</evidence>
<dbReference type="GO" id="GO:0016020">
    <property type="term" value="C:membrane"/>
    <property type="evidence" value="ECO:0007669"/>
    <property type="project" value="UniProtKB-SubCell"/>
</dbReference>
<organism evidence="8">
    <name type="scientific">Schistocephalus solidus</name>
    <name type="common">Tapeworm</name>
    <dbReference type="NCBI Taxonomy" id="70667"/>
    <lineage>
        <taxon>Eukaryota</taxon>
        <taxon>Metazoa</taxon>
        <taxon>Spiralia</taxon>
        <taxon>Lophotrochozoa</taxon>
        <taxon>Platyhelminthes</taxon>
        <taxon>Cestoda</taxon>
        <taxon>Eucestoda</taxon>
        <taxon>Diphyllobothriidea</taxon>
        <taxon>Diphyllobothriidae</taxon>
        <taxon>Schistocephalus</taxon>
    </lineage>
</organism>
<dbReference type="InterPro" id="IPR007632">
    <property type="entry name" value="Anoctamin"/>
</dbReference>
<comment type="similarity">
    <text evidence="2 6">Belongs to the anoctamin family.</text>
</comment>
<keyword evidence="5 6" id="KW-0472">Membrane</keyword>
<evidence type="ECO:0000256" key="2">
    <source>
        <dbReference type="ARBA" id="ARBA00009671"/>
    </source>
</evidence>
<feature type="transmembrane region" description="Helical" evidence="6">
    <location>
        <begin position="603"/>
        <end position="631"/>
    </location>
</feature>
<feature type="transmembrane region" description="Helical" evidence="6">
    <location>
        <begin position="382"/>
        <end position="403"/>
    </location>
</feature>
<dbReference type="EMBL" id="GEEE01010419">
    <property type="protein sequence ID" value="JAP52806.1"/>
    <property type="molecule type" value="Transcribed_RNA"/>
</dbReference>
<dbReference type="AlphaFoldDB" id="A0A0X3PZV0"/>
<dbReference type="PANTHER" id="PTHR12308:SF73">
    <property type="entry name" value="ANOCTAMIN"/>
    <property type="match status" value="1"/>
</dbReference>
<keyword evidence="4 6" id="KW-1133">Transmembrane helix</keyword>
<feature type="transmembrane region" description="Helical" evidence="6">
    <location>
        <begin position="652"/>
        <end position="673"/>
    </location>
</feature>
<evidence type="ECO:0000313" key="8">
    <source>
        <dbReference type="EMBL" id="JAP52806.1"/>
    </source>
</evidence>
<feature type="transmembrane region" description="Helical" evidence="6">
    <location>
        <begin position="255"/>
        <end position="279"/>
    </location>
</feature>